<reference evidence="1" key="1">
    <citation type="journal article" date="2020" name="mSystems">
        <title>Genome- and Community-Level Interaction Insights into Carbon Utilization and Element Cycling Functions of Hydrothermarchaeota in Hydrothermal Sediment.</title>
        <authorList>
            <person name="Zhou Z."/>
            <person name="Liu Y."/>
            <person name="Xu W."/>
            <person name="Pan J."/>
            <person name="Luo Z.H."/>
            <person name="Li M."/>
        </authorList>
    </citation>
    <scope>NUCLEOTIDE SEQUENCE [LARGE SCALE GENOMIC DNA]</scope>
    <source>
        <strain evidence="1">SpSt-732</strain>
    </source>
</reference>
<dbReference type="AlphaFoldDB" id="A0A7C4BCN5"/>
<comment type="caution">
    <text evidence="1">The sequence shown here is derived from an EMBL/GenBank/DDBJ whole genome shotgun (WGS) entry which is preliminary data.</text>
</comment>
<dbReference type="EMBL" id="DTFF01000010">
    <property type="protein sequence ID" value="HGI86972.1"/>
    <property type="molecule type" value="Genomic_DNA"/>
</dbReference>
<accession>A0A7C4BCN5</accession>
<proteinExistence type="predicted"/>
<evidence type="ECO:0000313" key="1">
    <source>
        <dbReference type="EMBL" id="HGI86972.1"/>
    </source>
</evidence>
<sequence>MTRFRLGLENIKDRYDCVVGADPADLTVALYLTKFNVNTTAISKDISCRMAVAPPVDDHSEVSNVPGARLAEPFENRVKKHSITMVISEAVVNIRRECGL</sequence>
<protein>
    <submittedName>
        <fullName evidence="1">Uncharacterized protein</fullName>
    </submittedName>
</protein>
<gene>
    <name evidence="1" type="ORF">ENV14_01025</name>
</gene>
<dbReference type="InterPro" id="IPR036188">
    <property type="entry name" value="FAD/NAD-bd_sf"/>
</dbReference>
<dbReference type="Gene3D" id="3.50.50.60">
    <property type="entry name" value="FAD/NAD(P)-binding domain"/>
    <property type="match status" value="1"/>
</dbReference>
<name>A0A7C4BCN5_9CREN</name>
<organism evidence="1">
    <name type="scientific">Ignisphaera aggregans</name>
    <dbReference type="NCBI Taxonomy" id="334771"/>
    <lineage>
        <taxon>Archaea</taxon>
        <taxon>Thermoproteota</taxon>
        <taxon>Thermoprotei</taxon>
        <taxon>Desulfurococcales</taxon>
        <taxon>Desulfurococcaceae</taxon>
        <taxon>Ignisphaera</taxon>
    </lineage>
</organism>
<dbReference type="SUPFAM" id="SSF51905">
    <property type="entry name" value="FAD/NAD(P)-binding domain"/>
    <property type="match status" value="1"/>
</dbReference>